<comment type="caution">
    <text evidence="1">The sequence shown here is derived from an EMBL/GenBank/DDBJ whole genome shotgun (WGS) entry which is preliminary data.</text>
</comment>
<gene>
    <name evidence="1" type="ORF">BDZ94DRAFT_1149000</name>
</gene>
<dbReference type="OrthoDB" id="2449121at2759"/>
<feature type="non-terminal residue" evidence="1">
    <location>
        <position position="57"/>
    </location>
</feature>
<dbReference type="EMBL" id="MU150252">
    <property type="protein sequence ID" value="KAF9464766.1"/>
    <property type="molecule type" value="Genomic_DNA"/>
</dbReference>
<accession>A0A9P6CG22</accession>
<name>A0A9P6CG22_9AGAR</name>
<feature type="non-terminal residue" evidence="1">
    <location>
        <position position="1"/>
    </location>
</feature>
<dbReference type="AlphaFoldDB" id="A0A9P6CG22"/>
<reference evidence="1" key="1">
    <citation type="submission" date="2020-11" db="EMBL/GenBank/DDBJ databases">
        <authorList>
            <consortium name="DOE Joint Genome Institute"/>
            <person name="Ahrendt S."/>
            <person name="Riley R."/>
            <person name="Andreopoulos W."/>
            <person name="Labutti K."/>
            <person name="Pangilinan J."/>
            <person name="Ruiz-Duenas F.J."/>
            <person name="Barrasa J.M."/>
            <person name="Sanchez-Garcia M."/>
            <person name="Camarero S."/>
            <person name="Miyauchi S."/>
            <person name="Serrano A."/>
            <person name="Linde D."/>
            <person name="Babiker R."/>
            <person name="Drula E."/>
            <person name="Ayuso-Fernandez I."/>
            <person name="Pacheco R."/>
            <person name="Padilla G."/>
            <person name="Ferreira P."/>
            <person name="Barriuso J."/>
            <person name="Kellner H."/>
            <person name="Castanera R."/>
            <person name="Alfaro M."/>
            <person name="Ramirez L."/>
            <person name="Pisabarro A.G."/>
            <person name="Kuo A."/>
            <person name="Tritt A."/>
            <person name="Lipzen A."/>
            <person name="He G."/>
            <person name="Yan M."/>
            <person name="Ng V."/>
            <person name="Cullen D."/>
            <person name="Martin F."/>
            <person name="Rosso M.-N."/>
            <person name="Henrissat B."/>
            <person name="Hibbett D."/>
            <person name="Martinez A.T."/>
            <person name="Grigoriev I.V."/>
        </authorList>
    </citation>
    <scope>NUCLEOTIDE SEQUENCE</scope>
    <source>
        <strain evidence="1">CBS 247.69</strain>
    </source>
</reference>
<keyword evidence="2" id="KW-1185">Reference proteome</keyword>
<evidence type="ECO:0000313" key="1">
    <source>
        <dbReference type="EMBL" id="KAF9464766.1"/>
    </source>
</evidence>
<organism evidence="1 2">
    <name type="scientific">Collybia nuda</name>
    <dbReference type="NCBI Taxonomy" id="64659"/>
    <lineage>
        <taxon>Eukaryota</taxon>
        <taxon>Fungi</taxon>
        <taxon>Dikarya</taxon>
        <taxon>Basidiomycota</taxon>
        <taxon>Agaricomycotina</taxon>
        <taxon>Agaricomycetes</taxon>
        <taxon>Agaricomycetidae</taxon>
        <taxon>Agaricales</taxon>
        <taxon>Tricholomatineae</taxon>
        <taxon>Clitocybaceae</taxon>
        <taxon>Collybia</taxon>
    </lineage>
</organism>
<protein>
    <submittedName>
        <fullName evidence="1">Uncharacterized protein</fullName>
    </submittedName>
</protein>
<proteinExistence type="predicted"/>
<sequence length="57" mass="6751">SVPIEIIQRWEHQMKCWMDVYEGGLRAKEAQIQDKKFFSTCYTSHRCIPETVAQAFD</sequence>
<evidence type="ECO:0000313" key="2">
    <source>
        <dbReference type="Proteomes" id="UP000807353"/>
    </source>
</evidence>
<dbReference type="Proteomes" id="UP000807353">
    <property type="component" value="Unassembled WGS sequence"/>
</dbReference>